<comment type="caution">
    <text evidence="2">The sequence shown here is derived from an EMBL/GenBank/DDBJ whole genome shotgun (WGS) entry which is preliminary data.</text>
</comment>
<gene>
    <name evidence="2" type="ORF">KTT_42740</name>
</gene>
<dbReference type="EMBL" id="BIFR01000001">
    <property type="protein sequence ID" value="GCE14415.1"/>
    <property type="molecule type" value="Genomic_DNA"/>
</dbReference>
<evidence type="ECO:0008006" key="4">
    <source>
        <dbReference type="Google" id="ProtNLM"/>
    </source>
</evidence>
<evidence type="ECO:0000313" key="2">
    <source>
        <dbReference type="EMBL" id="GCE14415.1"/>
    </source>
</evidence>
<sequence length="419" mass="46573">MIAPMITTRNSIQTNRRHWSLLLLFALLTLSLQSCLGIGEDTTFQNKTTGPNGAQIGINKTVQDKFKGTLYFTLDHNLYSLDGKLNLKQLTKNLEIHDPAVSPDGKTVAFIIRYKDYSQLATIPSSGGQPQILLDGNGRYHPNDPFPPKSTHVWYAQPSWSADGQTLLFLSDREKENWYAATGINSPLLDLQVFALNLANPKSKIQDVAYSVFGDGGLRDASYRPNHPDQVIYTSYHYDASDTKQLVQLYIEDATALVKRPYYYHPGFDPSVPLTPETPDVANMEPSFSPDGNSLLYIRREDATHRSLYVMPIADGVTSDPNNPRFDPNSDANKQKALAPFNQSAKLMTSQFVTKPIWSPNGMQIVYIDYHGTTFDLWLATLQADPKNGGALTIKANSSIQLTDAQGHLDADCRPSWGA</sequence>
<dbReference type="Proteomes" id="UP000287352">
    <property type="component" value="Unassembled WGS sequence"/>
</dbReference>
<accession>A0A402A5X8</accession>
<dbReference type="Gene3D" id="2.120.10.30">
    <property type="entry name" value="TolB, C-terminal domain"/>
    <property type="match status" value="2"/>
</dbReference>
<dbReference type="PANTHER" id="PTHR36842:SF1">
    <property type="entry name" value="PROTEIN TOLB"/>
    <property type="match status" value="1"/>
</dbReference>
<dbReference type="InterPro" id="IPR011659">
    <property type="entry name" value="WD40"/>
</dbReference>
<name>A0A402A5X8_9CHLR</name>
<proteinExistence type="inferred from homology"/>
<protein>
    <recommendedName>
        <fullName evidence="4">Protein TolB</fullName>
    </recommendedName>
</protein>
<dbReference type="Pfam" id="PF07676">
    <property type="entry name" value="PD40"/>
    <property type="match status" value="4"/>
</dbReference>
<evidence type="ECO:0000256" key="1">
    <source>
        <dbReference type="ARBA" id="ARBA00009820"/>
    </source>
</evidence>
<reference evidence="3" key="1">
    <citation type="submission" date="2018-12" db="EMBL/GenBank/DDBJ databases">
        <title>Tengunoibacter tsumagoiensis gen. nov., sp. nov., Dictyobacter kobayashii sp. nov., D. alpinus sp. nov., and D. joshuensis sp. nov. and description of Dictyobacteraceae fam. nov. within the order Ktedonobacterales isolated from Tengu-no-mugimeshi.</title>
        <authorList>
            <person name="Wang C.M."/>
            <person name="Zheng Y."/>
            <person name="Sakai Y."/>
            <person name="Toyoda A."/>
            <person name="Minakuchi Y."/>
            <person name="Abe K."/>
            <person name="Yokota A."/>
            <person name="Yabe S."/>
        </authorList>
    </citation>
    <scope>NUCLEOTIDE SEQUENCE [LARGE SCALE GENOMIC DNA]</scope>
    <source>
        <strain evidence="3">Uno3</strain>
    </source>
</reference>
<keyword evidence="3" id="KW-1185">Reference proteome</keyword>
<dbReference type="AlphaFoldDB" id="A0A402A5X8"/>
<organism evidence="2 3">
    <name type="scientific">Tengunoibacter tsumagoiensis</name>
    <dbReference type="NCBI Taxonomy" id="2014871"/>
    <lineage>
        <taxon>Bacteria</taxon>
        <taxon>Bacillati</taxon>
        <taxon>Chloroflexota</taxon>
        <taxon>Ktedonobacteria</taxon>
        <taxon>Ktedonobacterales</taxon>
        <taxon>Dictyobacteraceae</taxon>
        <taxon>Tengunoibacter</taxon>
    </lineage>
</organism>
<dbReference type="InterPro" id="IPR011042">
    <property type="entry name" value="6-blade_b-propeller_TolB-like"/>
</dbReference>
<evidence type="ECO:0000313" key="3">
    <source>
        <dbReference type="Proteomes" id="UP000287352"/>
    </source>
</evidence>
<dbReference type="PANTHER" id="PTHR36842">
    <property type="entry name" value="PROTEIN TOLB HOMOLOG"/>
    <property type="match status" value="1"/>
</dbReference>
<dbReference type="SUPFAM" id="SSF82171">
    <property type="entry name" value="DPP6 N-terminal domain-like"/>
    <property type="match status" value="1"/>
</dbReference>
<comment type="similarity">
    <text evidence="1">Belongs to the TolB family.</text>
</comment>